<dbReference type="InterPro" id="IPR051680">
    <property type="entry name" value="ATP-dep_Glu-Cys_Ligase-2"/>
</dbReference>
<dbReference type="Proteomes" id="UP000246635">
    <property type="component" value="Unassembled WGS sequence"/>
</dbReference>
<feature type="domain" description="DUF403" evidence="1">
    <location>
        <begin position="1"/>
        <end position="316"/>
    </location>
</feature>
<dbReference type="PANTHER" id="PTHR34595">
    <property type="entry name" value="BLR5612 PROTEIN"/>
    <property type="match status" value="1"/>
</dbReference>
<gene>
    <name evidence="2" type="ORF">DFQ01_13621</name>
</gene>
<protein>
    <submittedName>
        <fullName evidence="2">Putative alpha-E superfamily protein</fullName>
    </submittedName>
</protein>
<comment type="caution">
    <text evidence="2">The sequence shown here is derived from an EMBL/GenBank/DDBJ whole genome shotgun (WGS) entry which is preliminary data.</text>
</comment>
<dbReference type="Pfam" id="PF04168">
    <property type="entry name" value="Alpha-E"/>
    <property type="match status" value="1"/>
</dbReference>
<reference evidence="2 3" key="1">
    <citation type="submission" date="2018-05" db="EMBL/GenBank/DDBJ databases">
        <title>Genomic Encyclopedia of Type Strains, Phase III (KMG-III): the genomes of soil and plant-associated and newly described type strains.</title>
        <authorList>
            <person name="Whitman W."/>
        </authorList>
    </citation>
    <scope>NUCLEOTIDE SEQUENCE [LARGE SCALE GENOMIC DNA]</scope>
    <source>
        <strain evidence="2 3">CECT 5696</strain>
    </source>
</reference>
<organism evidence="2 3">
    <name type="scientific">Paenibacillus cellulosilyticus</name>
    <dbReference type="NCBI Taxonomy" id="375489"/>
    <lineage>
        <taxon>Bacteria</taxon>
        <taxon>Bacillati</taxon>
        <taxon>Bacillota</taxon>
        <taxon>Bacilli</taxon>
        <taxon>Bacillales</taxon>
        <taxon>Paenibacillaceae</taxon>
        <taxon>Paenibacillus</taxon>
    </lineage>
</organism>
<dbReference type="InterPro" id="IPR007296">
    <property type="entry name" value="DUF403"/>
</dbReference>
<dbReference type="OrthoDB" id="9803532at2"/>
<accession>A0A2V2YGZ9</accession>
<evidence type="ECO:0000313" key="2">
    <source>
        <dbReference type="EMBL" id="PWV92075.1"/>
    </source>
</evidence>
<dbReference type="RefSeq" id="WP_110047092.1">
    <property type="nucleotide sequence ID" value="NZ_CP054612.1"/>
</dbReference>
<proteinExistence type="predicted"/>
<dbReference type="PANTHER" id="PTHR34595:SF7">
    <property type="entry name" value="SLL1039 PROTEIN"/>
    <property type="match status" value="1"/>
</dbReference>
<evidence type="ECO:0000313" key="3">
    <source>
        <dbReference type="Proteomes" id="UP000246635"/>
    </source>
</evidence>
<evidence type="ECO:0000259" key="1">
    <source>
        <dbReference type="Pfam" id="PF04168"/>
    </source>
</evidence>
<dbReference type="EMBL" id="QGTQ01000036">
    <property type="protein sequence ID" value="PWV92075.1"/>
    <property type="molecule type" value="Genomic_DNA"/>
</dbReference>
<dbReference type="AlphaFoldDB" id="A0A2V2YGZ9"/>
<keyword evidence="3" id="KW-1185">Reference proteome</keyword>
<sequence length="323" mass="37260">MMNRFAELLYWAGRYVERAGNHARLIDINYHMRHELYGQQEREYIWERLIESTGSIARFEELYSNINAGTNELTVLHFLTFERSNVNSIFNCVQHARNNIRTLRQLVPGELWEVINSFYLWLKDQNVSQVMLQAPHLFYQRIREWATLFSGAVDAAMVREQEWDFIQTGKFVERVDNTLRIVNTVHKQIVRESESESDHYNRTAALLKSVGGFEAFRRLYAANMTFEYALAFMLQNSTFPHSVQYSLDTLVSHINQIGLPNRDHVTLDERVSDLVDAIKAVVGPIRSGHIHLEDAALGHLVYLSNQLGGAVSAAFFQNIHVGA</sequence>
<name>A0A2V2YGZ9_9BACL</name>